<dbReference type="SUPFAM" id="SSF46689">
    <property type="entry name" value="Homeodomain-like"/>
    <property type="match status" value="1"/>
</dbReference>
<organism evidence="4 5">
    <name type="scientific">Pedobacter africanus</name>
    <dbReference type="NCBI Taxonomy" id="151894"/>
    <lineage>
        <taxon>Bacteria</taxon>
        <taxon>Pseudomonadati</taxon>
        <taxon>Bacteroidota</taxon>
        <taxon>Sphingobacteriia</taxon>
        <taxon>Sphingobacteriales</taxon>
        <taxon>Sphingobacteriaceae</taxon>
        <taxon>Pedobacter</taxon>
    </lineage>
</organism>
<dbReference type="InterPro" id="IPR050109">
    <property type="entry name" value="HTH-type_TetR-like_transc_reg"/>
</dbReference>
<dbReference type="InterPro" id="IPR009057">
    <property type="entry name" value="Homeodomain-like_sf"/>
</dbReference>
<dbReference type="GO" id="GO:0003677">
    <property type="term" value="F:DNA binding"/>
    <property type="evidence" value="ECO:0007669"/>
    <property type="project" value="UniProtKB-UniRule"/>
</dbReference>
<proteinExistence type="predicted"/>
<dbReference type="PROSITE" id="PS50977">
    <property type="entry name" value="HTH_TETR_2"/>
    <property type="match status" value="1"/>
</dbReference>
<dbReference type="STRING" id="151894.SAMN04488524_2087"/>
<protein>
    <submittedName>
        <fullName evidence="4">Transcriptional regulator, TetR family</fullName>
    </submittedName>
</protein>
<feature type="DNA-binding region" description="H-T-H motif" evidence="2">
    <location>
        <begin position="27"/>
        <end position="46"/>
    </location>
</feature>
<sequence>MEKTDKKASILEAAEKLFAELGYEATSTRNIAKEAGANMAMINYYFGSKEGVFMEIMSKRIVDFNTQLMSIDQDKLSGMEKLVKVIEGYAARVLCNHSLHKMMHRELSMPHRPEMFFKIKNAMAENLVVIEKIINTGIADGSFRQVDVRMLIATLMGTISNVAVSPSKITYGTTLDINNDEDREIITARLIAHLKDLLITFLTPKKDA</sequence>
<dbReference type="OrthoDB" id="9789566at2"/>
<dbReference type="AlphaFoldDB" id="A0A1W2B8W1"/>
<dbReference type="Gene3D" id="1.10.357.10">
    <property type="entry name" value="Tetracycline Repressor, domain 2"/>
    <property type="match status" value="1"/>
</dbReference>
<evidence type="ECO:0000256" key="2">
    <source>
        <dbReference type="PROSITE-ProRule" id="PRU00335"/>
    </source>
</evidence>
<name>A0A1W2B8W1_9SPHI</name>
<dbReference type="RefSeq" id="WP_084238248.1">
    <property type="nucleotide sequence ID" value="NZ_FWXT01000001.1"/>
</dbReference>
<dbReference type="InterPro" id="IPR041490">
    <property type="entry name" value="KstR2_TetR_C"/>
</dbReference>
<keyword evidence="1 2" id="KW-0238">DNA-binding</keyword>
<dbReference type="SUPFAM" id="SSF48498">
    <property type="entry name" value="Tetracyclin repressor-like, C-terminal domain"/>
    <property type="match status" value="1"/>
</dbReference>
<dbReference type="InterPro" id="IPR036271">
    <property type="entry name" value="Tet_transcr_reg_TetR-rel_C_sf"/>
</dbReference>
<dbReference type="PANTHER" id="PTHR30328:SF54">
    <property type="entry name" value="HTH-TYPE TRANSCRIPTIONAL REPRESSOR SCO4008"/>
    <property type="match status" value="1"/>
</dbReference>
<keyword evidence="5" id="KW-1185">Reference proteome</keyword>
<dbReference type="EMBL" id="FWXT01000001">
    <property type="protein sequence ID" value="SMC69211.1"/>
    <property type="molecule type" value="Genomic_DNA"/>
</dbReference>
<evidence type="ECO:0000259" key="3">
    <source>
        <dbReference type="PROSITE" id="PS50977"/>
    </source>
</evidence>
<dbReference type="PRINTS" id="PR00455">
    <property type="entry name" value="HTHTETR"/>
</dbReference>
<dbReference type="Proteomes" id="UP000192756">
    <property type="component" value="Unassembled WGS sequence"/>
</dbReference>
<evidence type="ECO:0000313" key="4">
    <source>
        <dbReference type="EMBL" id="SMC69211.1"/>
    </source>
</evidence>
<feature type="domain" description="HTH tetR-type" evidence="3">
    <location>
        <begin position="4"/>
        <end position="64"/>
    </location>
</feature>
<dbReference type="InterPro" id="IPR001647">
    <property type="entry name" value="HTH_TetR"/>
</dbReference>
<reference evidence="5" key="1">
    <citation type="submission" date="2017-04" db="EMBL/GenBank/DDBJ databases">
        <authorList>
            <person name="Varghese N."/>
            <person name="Submissions S."/>
        </authorList>
    </citation>
    <scope>NUCLEOTIDE SEQUENCE [LARGE SCALE GENOMIC DNA]</scope>
    <source>
        <strain evidence="5">DSM 12126</strain>
    </source>
</reference>
<dbReference type="InterPro" id="IPR023772">
    <property type="entry name" value="DNA-bd_HTH_TetR-type_CS"/>
</dbReference>
<evidence type="ECO:0000256" key="1">
    <source>
        <dbReference type="ARBA" id="ARBA00023125"/>
    </source>
</evidence>
<dbReference type="Pfam" id="PF17932">
    <property type="entry name" value="TetR_C_24"/>
    <property type="match status" value="1"/>
</dbReference>
<dbReference type="PROSITE" id="PS01081">
    <property type="entry name" value="HTH_TETR_1"/>
    <property type="match status" value="1"/>
</dbReference>
<gene>
    <name evidence="4" type="ORF">SAMN04488524_2087</name>
</gene>
<evidence type="ECO:0000313" key="5">
    <source>
        <dbReference type="Proteomes" id="UP000192756"/>
    </source>
</evidence>
<dbReference type="Pfam" id="PF00440">
    <property type="entry name" value="TetR_N"/>
    <property type="match status" value="1"/>
</dbReference>
<accession>A0A1W2B8W1</accession>
<dbReference type="PANTHER" id="PTHR30328">
    <property type="entry name" value="TRANSCRIPTIONAL REPRESSOR"/>
    <property type="match status" value="1"/>
</dbReference>